<comment type="caution">
    <text evidence="2">The sequence shown here is derived from an EMBL/GenBank/DDBJ whole genome shotgun (WGS) entry which is preliminary data.</text>
</comment>
<reference evidence="2" key="1">
    <citation type="submission" date="2013-08" db="EMBL/GenBank/DDBJ databases">
        <authorList>
            <person name="Mendez C."/>
            <person name="Richter M."/>
            <person name="Ferrer M."/>
            <person name="Sanchez J."/>
        </authorList>
    </citation>
    <scope>NUCLEOTIDE SEQUENCE</scope>
</reference>
<evidence type="ECO:0000313" key="2">
    <source>
        <dbReference type="EMBL" id="EQD65554.1"/>
    </source>
</evidence>
<dbReference type="GO" id="GO:0030288">
    <property type="term" value="C:outer membrane-bounded periplasmic space"/>
    <property type="evidence" value="ECO:0007669"/>
    <property type="project" value="TreeGrafter"/>
</dbReference>
<dbReference type="Gene3D" id="3.40.190.10">
    <property type="entry name" value="Periplasmic binding protein-like II"/>
    <property type="match status" value="1"/>
</dbReference>
<dbReference type="PANTHER" id="PTHR30006">
    <property type="entry name" value="THIAMINE-BINDING PERIPLASMIC PROTEIN-RELATED"/>
    <property type="match status" value="1"/>
</dbReference>
<accession>T1CGR8</accession>
<organism evidence="2">
    <name type="scientific">mine drainage metagenome</name>
    <dbReference type="NCBI Taxonomy" id="410659"/>
    <lineage>
        <taxon>unclassified sequences</taxon>
        <taxon>metagenomes</taxon>
        <taxon>ecological metagenomes</taxon>
    </lineage>
</organism>
<dbReference type="AlphaFoldDB" id="T1CGR8"/>
<dbReference type="EMBL" id="AUZY01004002">
    <property type="protein sequence ID" value="EQD65554.1"/>
    <property type="molecule type" value="Genomic_DNA"/>
</dbReference>
<dbReference type="GO" id="GO:0030976">
    <property type="term" value="F:thiamine pyrophosphate binding"/>
    <property type="evidence" value="ECO:0007669"/>
    <property type="project" value="TreeGrafter"/>
</dbReference>
<gene>
    <name evidence="2" type="ORF">B1B_06292</name>
</gene>
<feature type="non-terminal residue" evidence="2">
    <location>
        <position position="160"/>
    </location>
</feature>
<dbReference type="GO" id="GO:0015888">
    <property type="term" value="P:thiamine transport"/>
    <property type="evidence" value="ECO:0007669"/>
    <property type="project" value="TreeGrafter"/>
</dbReference>
<name>T1CGR8_9ZZZZ</name>
<dbReference type="PANTHER" id="PTHR30006:SF2">
    <property type="entry name" value="ABC TRANSPORTER SUBSTRATE-BINDING PROTEIN"/>
    <property type="match status" value="1"/>
</dbReference>
<feature type="non-terminal residue" evidence="2">
    <location>
        <position position="1"/>
    </location>
</feature>
<dbReference type="SUPFAM" id="SSF53850">
    <property type="entry name" value="Periplasmic binding protein-like II"/>
    <property type="match status" value="1"/>
</dbReference>
<dbReference type="GO" id="GO:0030975">
    <property type="term" value="F:thiamine binding"/>
    <property type="evidence" value="ECO:0007669"/>
    <property type="project" value="TreeGrafter"/>
</dbReference>
<sequence>GCGTVVGTASKAGHVDWATVTSAQAGGGMAALVKAAKAEGTLTVIALPPNWANYGAIEAAFTKKYGIKIVSENPEGSSAQEVSSLKQLQGTTREPDVVDVAPQFAIQAQQQHLLAPYQVASWSQIPSAEKASNGAWYYDYGGYISIGYNASLIHQPPQTF</sequence>
<reference evidence="2" key="2">
    <citation type="journal article" date="2014" name="ISME J.">
        <title>Microbial stratification in low pH oxic and suboxic macroscopic growths along an acid mine drainage.</title>
        <authorList>
            <person name="Mendez-Garcia C."/>
            <person name="Mesa V."/>
            <person name="Sprenger R.R."/>
            <person name="Richter M."/>
            <person name="Diez M.S."/>
            <person name="Solano J."/>
            <person name="Bargiela R."/>
            <person name="Golyshina O.V."/>
            <person name="Manteca A."/>
            <person name="Ramos J.L."/>
            <person name="Gallego J.R."/>
            <person name="Llorente I."/>
            <person name="Martins Dos Santos V.A."/>
            <person name="Jensen O.N."/>
            <person name="Pelaez A.I."/>
            <person name="Sanchez J."/>
            <person name="Ferrer M."/>
        </authorList>
    </citation>
    <scope>NUCLEOTIDE SEQUENCE</scope>
</reference>
<keyword evidence="1" id="KW-0732">Signal</keyword>
<proteinExistence type="predicted"/>
<protein>
    <submittedName>
        <fullName evidence="2">Extracellular solute-binding protein family 1</fullName>
    </submittedName>
</protein>
<evidence type="ECO:0000256" key="1">
    <source>
        <dbReference type="ARBA" id="ARBA00022729"/>
    </source>
</evidence>